<evidence type="ECO:0000256" key="1">
    <source>
        <dbReference type="ARBA" id="ARBA00022723"/>
    </source>
</evidence>
<dbReference type="PROSITE" id="PS50089">
    <property type="entry name" value="ZF_RING_2"/>
    <property type="match status" value="1"/>
</dbReference>
<name>A0A5J9W8R4_9POAL</name>
<feature type="compositionally biased region" description="Basic and acidic residues" evidence="5">
    <location>
        <begin position="223"/>
        <end position="245"/>
    </location>
</feature>
<dbReference type="EMBL" id="RWGY01000004">
    <property type="protein sequence ID" value="TVU45102.1"/>
    <property type="molecule type" value="Genomic_DNA"/>
</dbReference>
<evidence type="ECO:0000256" key="3">
    <source>
        <dbReference type="ARBA" id="ARBA00022833"/>
    </source>
</evidence>
<organism evidence="7 8">
    <name type="scientific">Eragrostis curvula</name>
    <name type="common">weeping love grass</name>
    <dbReference type="NCBI Taxonomy" id="38414"/>
    <lineage>
        <taxon>Eukaryota</taxon>
        <taxon>Viridiplantae</taxon>
        <taxon>Streptophyta</taxon>
        <taxon>Embryophyta</taxon>
        <taxon>Tracheophyta</taxon>
        <taxon>Spermatophyta</taxon>
        <taxon>Magnoliopsida</taxon>
        <taxon>Liliopsida</taxon>
        <taxon>Poales</taxon>
        <taxon>Poaceae</taxon>
        <taxon>PACMAD clade</taxon>
        <taxon>Chloridoideae</taxon>
        <taxon>Eragrostideae</taxon>
        <taxon>Eragrostidinae</taxon>
        <taxon>Eragrostis</taxon>
    </lineage>
</organism>
<keyword evidence="8" id="KW-1185">Reference proteome</keyword>
<evidence type="ECO:0000313" key="7">
    <source>
        <dbReference type="EMBL" id="TVU45102.1"/>
    </source>
</evidence>
<sequence length="445" mass="49504">MGGVPEVARVRRETLAARLTCPLCHGLLREATAITECLHAFCRECIMKEINDEDADHCPVCNIDLGCDPEEKLRPDHNLQDLRNKLFPIKRDSPKPAKRKQRSLASLVVDTPNVEIKAGLTGKRTKATRRRTAPRATSPNKTETVKLPTKTESQDHKNEKQSAPQSPEVATTANKKQRNTDIDAPKKPLPEDRKNGKTTDKEEIQKPNKSKTKSPKSSPKIRAVMEELIKNKEGELPIRKEDTKNEAASSVTRLNKSRLSKEGKKGSSSEPASSKEKTRTEDNLKQEGSATTNSSHGIATTPVWFSLVSSSNQKEDSKLPPLSKSYLRIKDRCLQVSSVQKYIMTKLDLANEDEVEITCHGEPICSSRTLHGLIEFWVRRERGEPIQASFDAPAKEFVMVLGYRRRQRAPAPALAVPPAPILQGQLHQPQLTETAPAALLHPQST</sequence>
<feature type="region of interest" description="Disordered" evidence="5">
    <location>
        <begin position="87"/>
        <end position="106"/>
    </location>
</feature>
<evidence type="ECO:0000256" key="2">
    <source>
        <dbReference type="ARBA" id="ARBA00022771"/>
    </source>
</evidence>
<evidence type="ECO:0000313" key="8">
    <source>
        <dbReference type="Proteomes" id="UP000324897"/>
    </source>
</evidence>
<dbReference type="AlphaFoldDB" id="A0A5J9W8R4"/>
<dbReference type="PANTHER" id="PTHR46293">
    <property type="entry name" value="E3 UBIQUITIN PROTEIN LIGASE DRIP1"/>
    <property type="match status" value="1"/>
</dbReference>
<dbReference type="Pfam" id="PF13923">
    <property type="entry name" value="zf-C3HC4_2"/>
    <property type="match status" value="1"/>
</dbReference>
<dbReference type="PROSITE" id="PS00518">
    <property type="entry name" value="ZF_RING_1"/>
    <property type="match status" value="1"/>
</dbReference>
<dbReference type="CDD" id="cd16525">
    <property type="entry name" value="RING-HC_PCGF"/>
    <property type="match status" value="1"/>
</dbReference>
<feature type="compositionally biased region" description="Polar residues" evidence="5">
    <location>
        <begin position="286"/>
        <end position="296"/>
    </location>
</feature>
<reference evidence="7 8" key="1">
    <citation type="journal article" date="2019" name="Sci. Rep.">
        <title>A high-quality genome of Eragrostis curvula grass provides insights into Poaceae evolution and supports new strategies to enhance forage quality.</title>
        <authorList>
            <person name="Carballo J."/>
            <person name="Santos B.A.C.M."/>
            <person name="Zappacosta D."/>
            <person name="Garbus I."/>
            <person name="Selva J.P."/>
            <person name="Gallo C.A."/>
            <person name="Diaz A."/>
            <person name="Albertini E."/>
            <person name="Caccamo M."/>
            <person name="Echenique V."/>
        </authorList>
    </citation>
    <scope>NUCLEOTIDE SEQUENCE [LARGE SCALE GENOMIC DNA]</scope>
    <source>
        <strain evidence="8">cv. Victoria</strain>
        <tissue evidence="7">Leaf</tissue>
    </source>
</reference>
<feature type="non-terminal residue" evidence="7">
    <location>
        <position position="1"/>
    </location>
</feature>
<dbReference type="Gene3D" id="3.10.20.90">
    <property type="entry name" value="Phosphatidylinositol 3-kinase Catalytic Subunit, Chain A, domain 1"/>
    <property type="match status" value="1"/>
</dbReference>
<dbReference type="GO" id="GO:0008270">
    <property type="term" value="F:zinc ion binding"/>
    <property type="evidence" value="ECO:0007669"/>
    <property type="project" value="UniProtKB-KW"/>
</dbReference>
<dbReference type="GO" id="GO:0004842">
    <property type="term" value="F:ubiquitin-protein transferase activity"/>
    <property type="evidence" value="ECO:0007669"/>
    <property type="project" value="InterPro"/>
</dbReference>
<proteinExistence type="predicted"/>
<dbReference type="InterPro" id="IPR044807">
    <property type="entry name" value="DRIP1-like"/>
</dbReference>
<feature type="compositionally biased region" description="Polar residues" evidence="5">
    <location>
        <begin position="161"/>
        <end position="174"/>
    </location>
</feature>
<keyword evidence="1" id="KW-0479">Metal-binding</keyword>
<dbReference type="SUPFAM" id="SSF57850">
    <property type="entry name" value="RING/U-box"/>
    <property type="match status" value="1"/>
</dbReference>
<dbReference type="Proteomes" id="UP000324897">
    <property type="component" value="Chromosome 5"/>
</dbReference>
<keyword evidence="3" id="KW-0862">Zinc</keyword>
<dbReference type="InterPro" id="IPR001841">
    <property type="entry name" value="Znf_RING"/>
</dbReference>
<feature type="compositionally biased region" description="Basic residues" evidence="5">
    <location>
        <begin position="123"/>
        <end position="133"/>
    </location>
</feature>
<dbReference type="SMART" id="SM00184">
    <property type="entry name" value="RING"/>
    <property type="match status" value="1"/>
</dbReference>
<feature type="compositionally biased region" description="Basic and acidic residues" evidence="5">
    <location>
        <begin position="259"/>
        <end position="285"/>
    </location>
</feature>
<evidence type="ECO:0000256" key="5">
    <source>
        <dbReference type="SAM" id="MobiDB-lite"/>
    </source>
</evidence>
<comment type="caution">
    <text evidence="7">The sequence shown here is derived from an EMBL/GenBank/DDBJ whole genome shotgun (WGS) entry which is preliminary data.</text>
</comment>
<gene>
    <name evidence="7" type="ORF">EJB05_04575</name>
</gene>
<dbReference type="InterPro" id="IPR013083">
    <property type="entry name" value="Znf_RING/FYVE/PHD"/>
</dbReference>
<feature type="domain" description="RING-type" evidence="6">
    <location>
        <begin position="21"/>
        <end position="62"/>
    </location>
</feature>
<protein>
    <recommendedName>
        <fullName evidence="6">RING-type domain-containing protein</fullName>
    </recommendedName>
</protein>
<keyword evidence="2 4" id="KW-0863">Zinc-finger</keyword>
<dbReference type="Gene3D" id="3.30.40.10">
    <property type="entry name" value="Zinc/RING finger domain, C3HC4 (zinc finger)"/>
    <property type="match status" value="1"/>
</dbReference>
<dbReference type="Gramene" id="TVU45102">
    <property type="protein sequence ID" value="TVU45102"/>
    <property type="gene ID" value="EJB05_04575"/>
</dbReference>
<dbReference type="InterPro" id="IPR017907">
    <property type="entry name" value="Znf_RING_CS"/>
</dbReference>
<evidence type="ECO:0000256" key="4">
    <source>
        <dbReference type="PROSITE-ProRule" id="PRU00175"/>
    </source>
</evidence>
<dbReference type="OrthoDB" id="1305878at2759"/>
<accession>A0A5J9W8R4</accession>
<dbReference type="PANTHER" id="PTHR46293:SF17">
    <property type="entry name" value="RING-TYPE DOMAIN-CONTAINING PROTEIN"/>
    <property type="match status" value="1"/>
</dbReference>
<feature type="compositionally biased region" description="Basic and acidic residues" evidence="5">
    <location>
        <begin position="178"/>
        <end position="206"/>
    </location>
</feature>
<feature type="region of interest" description="Disordered" evidence="5">
    <location>
        <begin position="118"/>
        <end position="296"/>
    </location>
</feature>
<evidence type="ECO:0000259" key="6">
    <source>
        <dbReference type="PROSITE" id="PS50089"/>
    </source>
</evidence>